<reference evidence="1" key="1">
    <citation type="submission" date="2013-07" db="EMBL/GenBank/DDBJ databases">
        <title>The genome of an arbuscular mycorrhizal fungus provides insights into the evolution of the oldest plant symbiosis.</title>
        <authorList>
            <consortium name="DOE Joint Genome Institute"/>
            <person name="Tisserant E."/>
            <person name="Malbreil M."/>
            <person name="Kuo A."/>
            <person name="Kohler A."/>
            <person name="Symeonidi A."/>
            <person name="Balestrini R."/>
            <person name="Charron P."/>
            <person name="Duensing N."/>
            <person name="Frei-dit-Frey N."/>
            <person name="Gianinazzi-Pearson V."/>
            <person name="Gilbert B."/>
            <person name="Handa Y."/>
            <person name="Hijri M."/>
            <person name="Kaul R."/>
            <person name="Kawaguchi M."/>
            <person name="Krajinski F."/>
            <person name="Lammers P."/>
            <person name="Lapierre D."/>
            <person name="Masclaux F.G."/>
            <person name="Murat C."/>
            <person name="Morin E."/>
            <person name="Ndikumana S."/>
            <person name="Pagni M."/>
            <person name="Petitpierre D."/>
            <person name="Requena N."/>
            <person name="Rosikiewicz P."/>
            <person name="Riley R."/>
            <person name="Saito K."/>
            <person name="San Clemente H."/>
            <person name="Shapiro H."/>
            <person name="van Tuinen D."/>
            <person name="Becard G."/>
            <person name="Bonfante P."/>
            <person name="Paszkowski U."/>
            <person name="Shachar-Hill Y."/>
            <person name="Young J.P."/>
            <person name="Sanders I.R."/>
            <person name="Henrissat B."/>
            <person name="Rensing S.A."/>
            <person name="Grigoriev I.V."/>
            <person name="Corradi N."/>
            <person name="Roux C."/>
            <person name="Martin F."/>
        </authorList>
    </citation>
    <scope>NUCLEOTIDE SEQUENCE</scope>
    <source>
        <strain evidence="1">DAOM 197198</strain>
    </source>
</reference>
<evidence type="ECO:0000313" key="1">
    <source>
        <dbReference type="EMBL" id="ESA06405.1"/>
    </source>
</evidence>
<gene>
    <name evidence="1" type="ORF">GLOINDRAFT_34235</name>
</gene>
<proteinExistence type="predicted"/>
<organism evidence="1">
    <name type="scientific">Rhizophagus irregularis (strain DAOM 181602 / DAOM 197198 / MUCL 43194)</name>
    <name type="common">Arbuscular mycorrhizal fungus</name>
    <name type="synonym">Glomus intraradices</name>
    <dbReference type="NCBI Taxonomy" id="747089"/>
    <lineage>
        <taxon>Eukaryota</taxon>
        <taxon>Fungi</taxon>
        <taxon>Fungi incertae sedis</taxon>
        <taxon>Mucoromycota</taxon>
        <taxon>Glomeromycotina</taxon>
        <taxon>Glomeromycetes</taxon>
        <taxon>Glomerales</taxon>
        <taxon>Glomeraceae</taxon>
        <taxon>Rhizophagus</taxon>
    </lineage>
</organism>
<accession>U9TE41</accession>
<dbReference type="EMBL" id="KI291674">
    <property type="protein sequence ID" value="ESA06405.1"/>
    <property type="molecule type" value="Genomic_DNA"/>
</dbReference>
<name>U9TE41_RHIID</name>
<dbReference type="HOGENOM" id="CLU_2575087_0_0_1"/>
<dbReference type="AlphaFoldDB" id="U9TE41"/>
<protein>
    <submittedName>
        <fullName evidence="1">Uncharacterized protein</fullName>
    </submittedName>
</protein>
<sequence>MDTINFLGVSSNVIGRVLDSLLFQSCGFGIGNKSASFHLVGMISSCKHLLINIIRILSAEYVNDIINRDFHGTMSLLFVVE</sequence>